<feature type="compositionally biased region" description="Polar residues" evidence="1">
    <location>
        <begin position="456"/>
        <end position="468"/>
    </location>
</feature>
<dbReference type="GO" id="GO:0005576">
    <property type="term" value="C:extracellular region"/>
    <property type="evidence" value="ECO:0007669"/>
    <property type="project" value="InterPro"/>
</dbReference>
<keyword evidence="2" id="KW-0812">Transmembrane</keyword>
<dbReference type="InParanoid" id="A0A482XV65"/>
<evidence type="ECO:0000313" key="4">
    <source>
        <dbReference type="EMBL" id="RZF49294.1"/>
    </source>
</evidence>
<dbReference type="SUPFAM" id="SSF57625">
    <property type="entry name" value="Invertebrate chitin-binding proteins"/>
    <property type="match status" value="1"/>
</dbReference>
<dbReference type="OrthoDB" id="10052888at2759"/>
<dbReference type="STRING" id="195883.A0A482XV65"/>
<evidence type="ECO:0000313" key="5">
    <source>
        <dbReference type="Proteomes" id="UP000291343"/>
    </source>
</evidence>
<reference evidence="4 5" key="1">
    <citation type="journal article" date="2017" name="Gigascience">
        <title>Genome sequence of the small brown planthopper, Laodelphax striatellus.</title>
        <authorList>
            <person name="Zhu J."/>
            <person name="Jiang F."/>
            <person name="Wang X."/>
            <person name="Yang P."/>
            <person name="Bao Y."/>
            <person name="Zhao W."/>
            <person name="Wang W."/>
            <person name="Lu H."/>
            <person name="Wang Q."/>
            <person name="Cui N."/>
            <person name="Li J."/>
            <person name="Chen X."/>
            <person name="Luo L."/>
            <person name="Yu J."/>
            <person name="Kang L."/>
            <person name="Cui F."/>
        </authorList>
    </citation>
    <scope>NUCLEOTIDE SEQUENCE [LARGE SCALE GENOMIC DNA]</scope>
    <source>
        <strain evidence="4">Lst14</strain>
    </source>
</reference>
<dbReference type="InterPro" id="IPR052976">
    <property type="entry name" value="Scoloptoxin-like"/>
</dbReference>
<dbReference type="Proteomes" id="UP000291343">
    <property type="component" value="Unassembled WGS sequence"/>
</dbReference>
<feature type="compositionally biased region" description="Low complexity" evidence="1">
    <location>
        <begin position="301"/>
        <end position="404"/>
    </location>
</feature>
<dbReference type="PANTHER" id="PTHR22933:SF42">
    <property type="entry name" value="FI18455P1-RELATED"/>
    <property type="match status" value="1"/>
</dbReference>
<dbReference type="AlphaFoldDB" id="A0A482XV65"/>
<feature type="compositionally biased region" description="Polar residues" evidence="1">
    <location>
        <begin position="583"/>
        <end position="595"/>
    </location>
</feature>
<evidence type="ECO:0000256" key="2">
    <source>
        <dbReference type="SAM" id="Phobius"/>
    </source>
</evidence>
<proteinExistence type="predicted"/>
<feature type="region of interest" description="Disordered" evidence="1">
    <location>
        <begin position="578"/>
        <end position="601"/>
    </location>
</feature>
<keyword evidence="5" id="KW-1185">Reference proteome</keyword>
<comment type="caution">
    <text evidence="4">The sequence shown here is derived from an EMBL/GenBank/DDBJ whole genome shotgun (WGS) entry which is preliminary data.</text>
</comment>
<dbReference type="Pfam" id="PF01607">
    <property type="entry name" value="CBM_14"/>
    <property type="match status" value="1"/>
</dbReference>
<protein>
    <recommendedName>
        <fullName evidence="3">Chitin-binding type-2 domain-containing protein</fullName>
    </recommendedName>
</protein>
<keyword evidence="2" id="KW-1133">Transmembrane helix</keyword>
<gene>
    <name evidence="4" type="ORF">LSTR_LSTR011818</name>
</gene>
<feature type="region of interest" description="Disordered" evidence="1">
    <location>
        <begin position="52"/>
        <end position="71"/>
    </location>
</feature>
<evidence type="ECO:0000259" key="3">
    <source>
        <dbReference type="PROSITE" id="PS50940"/>
    </source>
</evidence>
<dbReference type="PANTHER" id="PTHR22933">
    <property type="entry name" value="FI18007P1-RELATED"/>
    <property type="match status" value="1"/>
</dbReference>
<feature type="compositionally biased region" description="Basic and acidic residues" evidence="1">
    <location>
        <begin position="82"/>
        <end position="102"/>
    </location>
</feature>
<feature type="compositionally biased region" description="Acidic residues" evidence="1">
    <location>
        <begin position="112"/>
        <end position="122"/>
    </location>
</feature>
<dbReference type="PROSITE" id="PS50940">
    <property type="entry name" value="CHIT_BIND_II"/>
    <property type="match status" value="1"/>
</dbReference>
<organism evidence="4 5">
    <name type="scientific">Laodelphax striatellus</name>
    <name type="common">Small brown planthopper</name>
    <name type="synonym">Delphax striatella</name>
    <dbReference type="NCBI Taxonomy" id="195883"/>
    <lineage>
        <taxon>Eukaryota</taxon>
        <taxon>Metazoa</taxon>
        <taxon>Ecdysozoa</taxon>
        <taxon>Arthropoda</taxon>
        <taxon>Hexapoda</taxon>
        <taxon>Insecta</taxon>
        <taxon>Pterygota</taxon>
        <taxon>Neoptera</taxon>
        <taxon>Paraneoptera</taxon>
        <taxon>Hemiptera</taxon>
        <taxon>Auchenorrhyncha</taxon>
        <taxon>Fulgoroidea</taxon>
        <taxon>Delphacidae</taxon>
        <taxon>Criomorphinae</taxon>
        <taxon>Laodelphax</taxon>
    </lineage>
</organism>
<evidence type="ECO:0000256" key="1">
    <source>
        <dbReference type="SAM" id="MobiDB-lite"/>
    </source>
</evidence>
<feature type="compositionally biased region" description="Basic and acidic residues" evidence="1">
    <location>
        <begin position="437"/>
        <end position="455"/>
    </location>
</feature>
<keyword evidence="2" id="KW-0472">Membrane</keyword>
<feature type="region of interest" description="Disordered" evidence="1">
    <location>
        <begin position="82"/>
        <end position="136"/>
    </location>
</feature>
<feature type="domain" description="Chitin-binding type-2" evidence="3">
    <location>
        <begin position="145"/>
        <end position="204"/>
    </location>
</feature>
<feature type="region of interest" description="Disordered" evidence="1">
    <location>
        <begin position="301"/>
        <end position="502"/>
    </location>
</feature>
<feature type="transmembrane region" description="Helical" evidence="2">
    <location>
        <begin position="12"/>
        <end position="29"/>
    </location>
</feature>
<dbReference type="InterPro" id="IPR002557">
    <property type="entry name" value="Chitin-bd_dom"/>
</dbReference>
<sequence length="601" mass="67726">MVEEVVKRPVRPNLLSVLAFFVILFLQFHDGRTLPQIPSEQYQANIYIPQAPTDFSHPSEAGRDFSPPTAAAVNPVQEDQLNERTDYESHPNEEDFINERPRGRPYAGSFAEELDGATEGDDPEKSIPGSPEQDYPVFEEIPRTSFTCRDKPVPAYYADVEARCQVFHICDVGGHKHSFLCPNGSVFNQKYLVCDWWYDFACENAENLFSKQLQPSESTTPNVNNAAQTFSNDGQLIYNQKLASDYNLNPVFNPGLPQTQLDTPQQVFTGNYYVPQNDIFHGAETGYPGRDQIHDNLNNVQQNNNHNENVNNNTNLNNGNYNNVNQNSQNHNNNNEHVANPNNGNLNIGSPNNANPNNGNINNGNFNNVNPFNGNLNNENLNNGNLNNGNFNFENAQNNNYNKENSNDTSYYSNNQNVNKPGENLYNAENINNNGEDQSRSNIDKQSQKLSDNGKHSNNFQNNRNEPQSNRKHYKIGRRVKDNSKQSSTQSSLNLNTRDKSLDVTPEQINSNSAANKVVNTPANILNDTAGVQRNENNYYNNEQLFRSDSNGFNGNSYQTNVNNFNTPAPNTQYIGLPPNTYREGNNNFQSNQYTRPDAVQ</sequence>
<dbReference type="InterPro" id="IPR036508">
    <property type="entry name" value="Chitin-bd_dom_sf"/>
</dbReference>
<feature type="compositionally biased region" description="Polar residues" evidence="1">
    <location>
        <begin position="408"/>
        <end position="419"/>
    </location>
</feature>
<dbReference type="Gene3D" id="2.170.140.10">
    <property type="entry name" value="Chitin binding domain"/>
    <property type="match status" value="1"/>
</dbReference>
<dbReference type="EMBL" id="QKKF02000111">
    <property type="protein sequence ID" value="RZF49294.1"/>
    <property type="molecule type" value="Genomic_DNA"/>
</dbReference>
<dbReference type="GO" id="GO:0008061">
    <property type="term" value="F:chitin binding"/>
    <property type="evidence" value="ECO:0007669"/>
    <property type="project" value="InterPro"/>
</dbReference>
<feature type="compositionally biased region" description="Low complexity" evidence="1">
    <location>
        <begin position="423"/>
        <end position="436"/>
    </location>
</feature>
<name>A0A482XV65_LAOST</name>
<accession>A0A482XV65</accession>
<feature type="compositionally biased region" description="Polar residues" evidence="1">
    <location>
        <begin position="485"/>
        <end position="496"/>
    </location>
</feature>